<dbReference type="OrthoDB" id="5105562at2"/>
<evidence type="ECO:0000313" key="4">
    <source>
        <dbReference type="EMBL" id="AGU15545.1"/>
    </source>
</evidence>
<dbReference type="PROSITE" id="PS51257">
    <property type="entry name" value="PROKAR_LIPOPROTEIN"/>
    <property type="match status" value="1"/>
</dbReference>
<dbReference type="PATRIC" id="fig|1348662.3.peg.1399"/>
<dbReference type="Pfam" id="PF04536">
    <property type="entry name" value="TPM_phosphatase"/>
    <property type="match status" value="1"/>
</dbReference>
<evidence type="ECO:0000259" key="3">
    <source>
        <dbReference type="Pfam" id="PF04536"/>
    </source>
</evidence>
<dbReference type="Gene3D" id="3.10.310.50">
    <property type="match status" value="1"/>
</dbReference>
<feature type="region of interest" description="Disordered" evidence="1">
    <location>
        <begin position="209"/>
        <end position="233"/>
    </location>
</feature>
<reference evidence="4 5" key="1">
    <citation type="journal article" date="2013" name="Genome Announc.">
        <title>Whole-Genome Sequence of the Clinical Strain Corynebacterium argentoratense DSM 44202, Isolated from a Human Throat Specimen.</title>
        <authorList>
            <person name="Bomholt C."/>
            <person name="Glaub A."/>
            <person name="Gravermann K."/>
            <person name="Albersmeier A."/>
            <person name="Brinkrolf K."/>
            <person name="Ruckert C."/>
            <person name="Tauch A."/>
        </authorList>
    </citation>
    <scope>NUCLEOTIDE SEQUENCE [LARGE SCALE GENOMIC DNA]</scope>
    <source>
        <strain evidence="4">DSM 44202</strain>
    </source>
</reference>
<dbReference type="InterPro" id="IPR007621">
    <property type="entry name" value="TPM_dom"/>
</dbReference>
<dbReference type="eggNOG" id="COG1511">
    <property type="taxonomic scope" value="Bacteria"/>
</dbReference>
<keyword evidence="2" id="KW-0732">Signal</keyword>
<evidence type="ECO:0000256" key="1">
    <source>
        <dbReference type="SAM" id="MobiDB-lite"/>
    </source>
</evidence>
<feature type="chain" id="PRO_5004641762" description="TPM domain-containing protein" evidence="2">
    <location>
        <begin position="35"/>
        <end position="673"/>
    </location>
</feature>
<feature type="domain" description="TPM" evidence="3">
    <location>
        <begin position="55"/>
        <end position="168"/>
    </location>
</feature>
<feature type="compositionally biased region" description="Basic and acidic residues" evidence="1">
    <location>
        <begin position="212"/>
        <end position="228"/>
    </location>
</feature>
<dbReference type="STRING" id="1348662.CARG_07120"/>
<dbReference type="PANTHER" id="PTHR30373:SF2">
    <property type="entry name" value="UPF0603 PROTEIN YGCG"/>
    <property type="match status" value="1"/>
</dbReference>
<sequence length="673" mass="69983">MSKFSRRARVAVFAVVSSACVAGVGVLAPTGALAAPSPVLLAQSGGGAVQLTGSVTDTSGVFSSDEVSRLRDQINDVAKSTGVNMRVVFVPTFEGQTAKEFATNLYDAYGGQRGVIFAVATQQRDYTTVYGPGVDPEVSKQITKAATSLLSDEKWFDAASAAISAVKDTEGGSSVSSADGGGIDAGGAALAGGGALAVAGGAVAYARRRRKKDDEQRLEAARSMDPADTRGLQQQDLATLRTLAAEELVSTDESIRRASEELERAREEFGPARVAQFTQALESSKVTLARAFALKQAMTPQDEHATLVQIVSMCGMADDVLDAQAEEFAQMRSVLLTAPETLDSLTRKIVDGRSRVPAAAAALDKLIEAYGRESVASVVDNVELASSHLNDADRVLEHARTVAAKPAGQQQGLVDDIRAVETTLQQVDMLLSGVEHADDTIRRAHADLPQLTASVRANVADARALKQSSPEVDLSDIDAAVDQATQALAVADGGADPLASYTGLLEASTQLASALAQARSTAADYSVQRQVFDQTMANAHTQLQAATDIINTRGSMVGSAARTSLATAKQHWSEAEHLTDSNSIDAGITHARSAAMWGKQALDEATRDVRRYQNQNMSGFGGGGNGLVTGLILGNILSSSFRGGFGGGFGGDFGGGFGGDVGGGDWGFDSGSF</sequence>
<dbReference type="Proteomes" id="UP000016943">
    <property type="component" value="Chromosome"/>
</dbReference>
<dbReference type="HOGENOM" id="CLU_013689_1_0_11"/>
<dbReference type="GeneID" id="78250183"/>
<dbReference type="EMBL" id="CP006365">
    <property type="protein sequence ID" value="AGU15545.1"/>
    <property type="molecule type" value="Genomic_DNA"/>
</dbReference>
<protein>
    <recommendedName>
        <fullName evidence="3">TPM domain-containing protein</fullName>
    </recommendedName>
</protein>
<gene>
    <name evidence="4" type="ORF">CARG_07120</name>
</gene>
<organism evidence="4 5">
    <name type="scientific">Corynebacterium argentoratense DSM 44202</name>
    <dbReference type="NCBI Taxonomy" id="1348662"/>
    <lineage>
        <taxon>Bacteria</taxon>
        <taxon>Bacillati</taxon>
        <taxon>Actinomycetota</taxon>
        <taxon>Actinomycetes</taxon>
        <taxon>Mycobacteriales</taxon>
        <taxon>Corynebacteriaceae</taxon>
        <taxon>Corynebacterium</taxon>
    </lineage>
</organism>
<proteinExistence type="predicted"/>
<keyword evidence="5" id="KW-1185">Reference proteome</keyword>
<accession>U3GVK8</accession>
<dbReference type="AlphaFoldDB" id="U3GVK8"/>
<dbReference type="RefSeq" id="WP_021011935.1">
    <property type="nucleotide sequence ID" value="NC_022198.1"/>
</dbReference>
<dbReference type="PANTHER" id="PTHR30373">
    <property type="entry name" value="UPF0603 PROTEIN YGCG"/>
    <property type="match status" value="1"/>
</dbReference>
<dbReference type="KEGG" id="caz:CARG_07120"/>
<evidence type="ECO:0000313" key="5">
    <source>
        <dbReference type="Proteomes" id="UP000016943"/>
    </source>
</evidence>
<name>U3GVK8_9CORY</name>
<evidence type="ECO:0000256" key="2">
    <source>
        <dbReference type="SAM" id="SignalP"/>
    </source>
</evidence>
<feature type="signal peptide" evidence="2">
    <location>
        <begin position="1"/>
        <end position="34"/>
    </location>
</feature>